<dbReference type="AlphaFoldDB" id="T1GXU3"/>
<dbReference type="GO" id="GO:0099078">
    <property type="term" value="C:BORC complex"/>
    <property type="evidence" value="ECO:0007669"/>
    <property type="project" value="TreeGrafter"/>
</dbReference>
<evidence type="ECO:0008006" key="4">
    <source>
        <dbReference type="Google" id="ProtNLM"/>
    </source>
</evidence>
<dbReference type="STRING" id="36166.T1GXU3"/>
<comment type="similarity">
    <text evidence="1">Belongs to the BLOC1S2 family.</text>
</comment>
<reference evidence="2" key="2">
    <citation type="submission" date="2015-06" db="UniProtKB">
        <authorList>
            <consortium name="EnsemblMetazoa"/>
        </authorList>
    </citation>
    <scope>IDENTIFICATION</scope>
</reference>
<dbReference type="Pfam" id="PF10046">
    <property type="entry name" value="BLOC1_2"/>
    <property type="match status" value="1"/>
</dbReference>
<sequence>MNTVTASKYSDMKQIADNLQVTTNDLNGKFRDLIPLMQQIDEIDETVDKLEAAAYKLDAYSIALENKIKNVLKKS</sequence>
<evidence type="ECO:0000313" key="2">
    <source>
        <dbReference type="EnsemblMetazoa" id="MESCA008650-PA"/>
    </source>
</evidence>
<dbReference type="Proteomes" id="UP000015102">
    <property type="component" value="Unassembled WGS sequence"/>
</dbReference>
<dbReference type="HOGENOM" id="CLU_110820_2_1_1"/>
<evidence type="ECO:0000256" key="1">
    <source>
        <dbReference type="ARBA" id="ARBA00008468"/>
    </source>
</evidence>
<dbReference type="GO" id="GO:0000930">
    <property type="term" value="C:gamma-tubulin complex"/>
    <property type="evidence" value="ECO:0007669"/>
    <property type="project" value="TreeGrafter"/>
</dbReference>
<dbReference type="OMA" id="YLEMKVI"/>
<dbReference type="InterPro" id="IPR019269">
    <property type="entry name" value="BLOC1_su2"/>
</dbReference>
<dbReference type="PANTHER" id="PTHR46479">
    <property type="entry name" value="BIOGENESIS OF LYSOSOME-RELATED ORGANELLES COMPLEX 1 SUBUNIT 2"/>
    <property type="match status" value="1"/>
</dbReference>
<dbReference type="GO" id="GO:0043015">
    <property type="term" value="F:gamma-tubulin binding"/>
    <property type="evidence" value="ECO:0007669"/>
    <property type="project" value="TreeGrafter"/>
</dbReference>
<keyword evidence="3" id="KW-1185">Reference proteome</keyword>
<dbReference type="GO" id="GO:0031083">
    <property type="term" value="C:BLOC-1 complex"/>
    <property type="evidence" value="ECO:0007669"/>
    <property type="project" value="TreeGrafter"/>
</dbReference>
<dbReference type="EMBL" id="CAQQ02192237">
    <property type="status" value="NOT_ANNOTATED_CDS"/>
    <property type="molecule type" value="Genomic_DNA"/>
</dbReference>
<evidence type="ECO:0000313" key="3">
    <source>
        <dbReference type="Proteomes" id="UP000015102"/>
    </source>
</evidence>
<name>T1GXU3_MEGSC</name>
<reference evidence="3" key="1">
    <citation type="submission" date="2013-02" db="EMBL/GenBank/DDBJ databases">
        <authorList>
            <person name="Hughes D."/>
        </authorList>
    </citation>
    <scope>NUCLEOTIDE SEQUENCE</scope>
    <source>
        <strain>Durham</strain>
        <strain evidence="3">NC isolate 2 -- Noor lab</strain>
    </source>
</reference>
<dbReference type="EnsemblMetazoa" id="MESCA008650-RA">
    <property type="protein sequence ID" value="MESCA008650-PA"/>
    <property type="gene ID" value="MESCA008650"/>
</dbReference>
<organism evidence="2 3">
    <name type="scientific">Megaselia scalaris</name>
    <name type="common">Humpbacked fly</name>
    <name type="synonym">Phora scalaris</name>
    <dbReference type="NCBI Taxonomy" id="36166"/>
    <lineage>
        <taxon>Eukaryota</taxon>
        <taxon>Metazoa</taxon>
        <taxon>Ecdysozoa</taxon>
        <taxon>Arthropoda</taxon>
        <taxon>Hexapoda</taxon>
        <taxon>Insecta</taxon>
        <taxon>Pterygota</taxon>
        <taxon>Neoptera</taxon>
        <taxon>Endopterygota</taxon>
        <taxon>Diptera</taxon>
        <taxon>Brachycera</taxon>
        <taxon>Muscomorpha</taxon>
        <taxon>Platypezoidea</taxon>
        <taxon>Phoridae</taxon>
        <taxon>Megaseliini</taxon>
        <taxon>Megaselia</taxon>
    </lineage>
</organism>
<dbReference type="PANTHER" id="PTHR46479:SF1">
    <property type="entry name" value="BIOGENESIS OF LYSOSOME-RELATED ORGANELLES COMPLEX 1 SUBUNIT 2"/>
    <property type="match status" value="1"/>
</dbReference>
<protein>
    <recommendedName>
        <fullName evidence="4">Biogenesis of lysosome-related organelles complex 1 subunit 2</fullName>
    </recommendedName>
</protein>
<dbReference type="GO" id="GO:0032418">
    <property type="term" value="P:lysosome localization"/>
    <property type="evidence" value="ECO:0007669"/>
    <property type="project" value="TreeGrafter"/>
</dbReference>
<dbReference type="GO" id="GO:0016197">
    <property type="term" value="P:endosomal transport"/>
    <property type="evidence" value="ECO:0007669"/>
    <property type="project" value="TreeGrafter"/>
</dbReference>
<proteinExistence type="inferred from homology"/>
<accession>T1GXU3</accession>